<keyword evidence="1" id="KW-0472">Membrane</keyword>
<sequence length="141" mass="14246">MTALSRQADPIDAHVAELSAVLHGPARAKARMVAEMRDGLADAAAAHVAAGMAAERAAREAIRGFGTVEEVAPACQHELTMAQARRTAAAVALAAPLVMACWYLIVSAGPDTGWPPPRTALLPAGATIAAAVLATAAMAAT</sequence>
<protein>
    <submittedName>
        <fullName evidence="2">Permease prefix domain 1-containing protein</fullName>
    </submittedName>
</protein>
<organism evidence="2 3">
    <name type="scientific">Nocardiopsis sediminis</name>
    <dbReference type="NCBI Taxonomy" id="1778267"/>
    <lineage>
        <taxon>Bacteria</taxon>
        <taxon>Bacillati</taxon>
        <taxon>Actinomycetota</taxon>
        <taxon>Actinomycetes</taxon>
        <taxon>Streptosporangiales</taxon>
        <taxon>Nocardiopsidaceae</taxon>
        <taxon>Nocardiopsis</taxon>
    </lineage>
</organism>
<dbReference type="InterPro" id="IPR047928">
    <property type="entry name" value="Perm_prefix_1"/>
</dbReference>
<evidence type="ECO:0000313" key="2">
    <source>
        <dbReference type="EMBL" id="MFC3997642.1"/>
    </source>
</evidence>
<dbReference type="EMBL" id="JBHSBH010000010">
    <property type="protein sequence ID" value="MFC3997642.1"/>
    <property type="molecule type" value="Genomic_DNA"/>
</dbReference>
<keyword evidence="3" id="KW-1185">Reference proteome</keyword>
<reference evidence="3" key="1">
    <citation type="journal article" date="2019" name="Int. J. Syst. Evol. Microbiol.">
        <title>The Global Catalogue of Microorganisms (GCM) 10K type strain sequencing project: providing services to taxonomists for standard genome sequencing and annotation.</title>
        <authorList>
            <consortium name="The Broad Institute Genomics Platform"/>
            <consortium name="The Broad Institute Genome Sequencing Center for Infectious Disease"/>
            <person name="Wu L."/>
            <person name="Ma J."/>
        </authorList>
    </citation>
    <scope>NUCLEOTIDE SEQUENCE [LARGE SCALE GENOMIC DNA]</scope>
    <source>
        <strain evidence="3">TBRC 1826</strain>
    </source>
</reference>
<dbReference type="RefSeq" id="WP_378534747.1">
    <property type="nucleotide sequence ID" value="NZ_JBHSBH010000010.1"/>
</dbReference>
<feature type="non-terminal residue" evidence="2">
    <location>
        <position position="141"/>
    </location>
</feature>
<dbReference type="NCBIfam" id="NF038403">
    <property type="entry name" value="perm_prefix_1"/>
    <property type="match status" value="1"/>
</dbReference>
<evidence type="ECO:0000256" key="1">
    <source>
        <dbReference type="SAM" id="Phobius"/>
    </source>
</evidence>
<accession>A0ABV8FNG9</accession>
<feature type="transmembrane region" description="Helical" evidence="1">
    <location>
        <begin position="88"/>
        <end position="108"/>
    </location>
</feature>
<proteinExistence type="predicted"/>
<keyword evidence="1" id="KW-1133">Transmembrane helix</keyword>
<gene>
    <name evidence="2" type="ORF">ACFOVU_17040</name>
</gene>
<evidence type="ECO:0000313" key="3">
    <source>
        <dbReference type="Proteomes" id="UP001595847"/>
    </source>
</evidence>
<keyword evidence="1" id="KW-0812">Transmembrane</keyword>
<name>A0ABV8FNG9_9ACTN</name>
<comment type="caution">
    <text evidence="2">The sequence shown here is derived from an EMBL/GenBank/DDBJ whole genome shotgun (WGS) entry which is preliminary data.</text>
</comment>
<feature type="transmembrane region" description="Helical" evidence="1">
    <location>
        <begin position="120"/>
        <end position="140"/>
    </location>
</feature>
<dbReference type="Proteomes" id="UP001595847">
    <property type="component" value="Unassembled WGS sequence"/>
</dbReference>